<accession>A0A2S9ZRD3</accession>
<evidence type="ECO:0000256" key="1">
    <source>
        <dbReference type="SAM" id="SignalP"/>
    </source>
</evidence>
<evidence type="ECO:0000313" key="4">
    <source>
        <dbReference type="Proteomes" id="UP000238163"/>
    </source>
</evidence>
<sequence length="387" mass="42203">MKLANSLFLLSLTLIGTSAQATSFTDPIDGQLDMGDYLAENAYGFLPVPILITEPAVGYGGGMMGVFLHESDAQKKKRKELALKSLDGGAKLLTPAITVAGAFGTQNGTWAGFIGHRHTWNKDSIRYLGGAFYGDIHMNFYAPFAKDDASGFEMGMNGYGVIQKLQFRVGKSPVLLGVSQKFVSPELSIVEPSKANQVANRWLNMTPTVSGLGAIAEYDTKNNFLYPTAGGDYKAEYMVFSEHLGSDYDFQTFAAEGTQYFPVSQKWNVALKGKYNTLSTDERLLPPPAYPDIELRGIARNRYQGTSTASIESQVTYSFTNRWSSSVFAGVGSATDATNELFSDGNHYAYGVGFRYLIARRYGLKVGIDVAKSEEDNALYFQVGTGL</sequence>
<dbReference type="AlphaFoldDB" id="A0A2S9ZRD3"/>
<protein>
    <submittedName>
        <fullName evidence="2">Glyceraldehyde-3-phosphate dehydrogenase</fullName>
    </submittedName>
</protein>
<dbReference type="EMBL" id="CP033578">
    <property type="protein sequence ID" value="AYV23225.1"/>
    <property type="molecule type" value="Genomic_DNA"/>
</dbReference>
<dbReference type="RefSeq" id="WP_038227111.1">
    <property type="nucleotide sequence ID" value="NZ_CP033578.1"/>
</dbReference>
<evidence type="ECO:0000313" key="3">
    <source>
        <dbReference type="EMBL" id="PRQ68319.1"/>
    </source>
</evidence>
<dbReference type="Proteomes" id="UP000238163">
    <property type="component" value="Unassembled WGS sequence"/>
</dbReference>
<reference evidence="3 4" key="1">
    <citation type="submission" date="2017-09" db="EMBL/GenBank/DDBJ databases">
        <authorList>
            <person name="Girard L."/>
            <person name="Lami R."/>
            <person name="Suzuki M."/>
            <person name="Baudart J."/>
        </authorList>
    </citation>
    <scope>NUCLEOTIDE SEQUENCE [LARGE SCALE GENOMIC DNA]</scope>
    <source>
        <strain evidence="3 4">17LN0615E</strain>
    </source>
</reference>
<name>A0A2S9ZRD3_9VIBR</name>
<evidence type="ECO:0000313" key="5">
    <source>
        <dbReference type="Proteomes" id="UP000279760"/>
    </source>
</evidence>
<dbReference type="Gene3D" id="2.40.160.50">
    <property type="entry name" value="membrane protein fhac: a member of the omp85/tpsb transporter family"/>
    <property type="match status" value="1"/>
</dbReference>
<reference evidence="3 4" key="2">
    <citation type="submission" date="2018-03" db="EMBL/GenBank/DDBJ databases">
        <title>Genetic Diversity and Phenotypic Plasticity of AHL Mediated Quorum Sensing in Environmental Strains of Vibrio mediterranei.</title>
        <authorList>
            <person name="Lantoine F."/>
            <person name="Vouve F."/>
        </authorList>
    </citation>
    <scope>NUCLEOTIDE SEQUENCE [LARGE SCALE GENOMIC DNA]</scope>
    <source>
        <strain evidence="3 4">17LN0615E</strain>
    </source>
</reference>
<dbReference type="Proteomes" id="UP000279760">
    <property type="component" value="Chromosome 2"/>
</dbReference>
<keyword evidence="1" id="KW-0732">Signal</keyword>
<reference evidence="2 5" key="3">
    <citation type="submission" date="2018-11" db="EMBL/GenBank/DDBJ databases">
        <title>Complete Genome Sequence of Vbrio mediterranei 117-T6: a Potential Pathogen Bacteria Isolated from the Conchocelis of Pyropia.</title>
        <authorList>
            <person name="Liu Q."/>
        </authorList>
    </citation>
    <scope>NUCLEOTIDE SEQUENCE [LARGE SCALE GENOMIC DNA]</scope>
    <source>
        <strain evidence="2 5">117-T6</strain>
    </source>
</reference>
<proteinExistence type="predicted"/>
<feature type="chain" id="PRO_5044580457" evidence="1">
    <location>
        <begin position="22"/>
        <end position="387"/>
    </location>
</feature>
<gene>
    <name evidence="3" type="ORF">COR51_07680</name>
    <name evidence="2" type="ORF">ECB94_18130</name>
</gene>
<feature type="signal peptide" evidence="1">
    <location>
        <begin position="1"/>
        <end position="21"/>
    </location>
</feature>
<keyword evidence="4" id="KW-1185">Reference proteome</keyword>
<dbReference type="EMBL" id="NWTN01000003">
    <property type="protein sequence ID" value="PRQ68319.1"/>
    <property type="molecule type" value="Genomic_DNA"/>
</dbReference>
<organism evidence="2 5">
    <name type="scientific">Vibrio mediterranei</name>
    <dbReference type="NCBI Taxonomy" id="689"/>
    <lineage>
        <taxon>Bacteria</taxon>
        <taxon>Pseudomonadati</taxon>
        <taxon>Pseudomonadota</taxon>
        <taxon>Gammaproteobacteria</taxon>
        <taxon>Vibrionales</taxon>
        <taxon>Vibrionaceae</taxon>
        <taxon>Vibrio</taxon>
    </lineage>
</organism>
<evidence type="ECO:0000313" key="2">
    <source>
        <dbReference type="EMBL" id="AYV23225.1"/>
    </source>
</evidence>